<dbReference type="InterPro" id="IPR052184">
    <property type="entry name" value="SDR_enzymes"/>
</dbReference>
<reference evidence="1 2" key="1">
    <citation type="submission" date="2023-09" db="EMBL/GenBank/DDBJ databases">
        <authorList>
            <person name="Rey-Velasco X."/>
        </authorList>
    </citation>
    <scope>NUCLEOTIDE SEQUENCE [LARGE SCALE GENOMIC DNA]</scope>
    <source>
        <strain evidence="1 2">P117</strain>
    </source>
</reference>
<comment type="caution">
    <text evidence="1">The sequence shown here is derived from an EMBL/GenBank/DDBJ whole genome shotgun (WGS) entry which is preliminary data.</text>
</comment>
<dbReference type="PANTHER" id="PTHR45458:SF1">
    <property type="entry name" value="SHORT CHAIN DEHYDROGENASE"/>
    <property type="match status" value="1"/>
</dbReference>
<dbReference type="PRINTS" id="PR00081">
    <property type="entry name" value="GDHRDH"/>
</dbReference>
<sequence length="221" mass="23897">MSKNILIIGANKGIGLELSRQYIRAGHNVIASCRVSSPELNALNCQIIEEVDVTNDASITTLSDAINVEKLDVLIHNSGILESDQFPNIDFEKMRSHFEVNTMGPLRTVKQLEAKLGEGSKVGIVSSRVGSIDDNTSSNNYAYRVSKTAVNMVGKCLSIDLAPKGIALALLHPGYVKTGMTNFNGLITPEESAAGLIERMEELSMATTGCFVHTSGERLTW</sequence>
<evidence type="ECO:0000313" key="2">
    <source>
        <dbReference type="Proteomes" id="UP001253545"/>
    </source>
</evidence>
<name>A0ABU2ZQG1_9ALTE</name>
<proteinExistence type="predicted"/>
<dbReference type="RefSeq" id="WP_311368390.1">
    <property type="nucleotide sequence ID" value="NZ_JAVRHX010000002.1"/>
</dbReference>
<dbReference type="PANTHER" id="PTHR45458">
    <property type="entry name" value="SHORT-CHAIN DEHYDROGENASE/REDUCTASE SDR"/>
    <property type="match status" value="1"/>
</dbReference>
<dbReference type="Gene3D" id="3.40.50.720">
    <property type="entry name" value="NAD(P)-binding Rossmann-like Domain"/>
    <property type="match status" value="1"/>
</dbReference>
<accession>A0ABU2ZQG1</accession>
<protein>
    <submittedName>
        <fullName evidence="1">SDR family oxidoreductase</fullName>
    </submittedName>
</protein>
<dbReference type="Proteomes" id="UP001253545">
    <property type="component" value="Unassembled WGS sequence"/>
</dbReference>
<dbReference type="InterPro" id="IPR036291">
    <property type="entry name" value="NAD(P)-bd_dom_sf"/>
</dbReference>
<dbReference type="InterPro" id="IPR002347">
    <property type="entry name" value="SDR_fam"/>
</dbReference>
<evidence type="ECO:0000313" key="1">
    <source>
        <dbReference type="EMBL" id="MDT0594870.1"/>
    </source>
</evidence>
<organism evidence="1 2">
    <name type="scientific">Glaciecola petra</name>
    <dbReference type="NCBI Taxonomy" id="3075602"/>
    <lineage>
        <taxon>Bacteria</taxon>
        <taxon>Pseudomonadati</taxon>
        <taxon>Pseudomonadota</taxon>
        <taxon>Gammaproteobacteria</taxon>
        <taxon>Alteromonadales</taxon>
        <taxon>Alteromonadaceae</taxon>
        <taxon>Glaciecola</taxon>
    </lineage>
</organism>
<gene>
    <name evidence="1" type="ORF">RM552_08470</name>
</gene>
<dbReference type="CDD" id="cd05325">
    <property type="entry name" value="carb_red_sniffer_like_SDR_c"/>
    <property type="match status" value="1"/>
</dbReference>
<dbReference type="Pfam" id="PF00106">
    <property type="entry name" value="adh_short"/>
    <property type="match status" value="1"/>
</dbReference>
<keyword evidence="2" id="KW-1185">Reference proteome</keyword>
<dbReference type="EMBL" id="JAVRHX010000002">
    <property type="protein sequence ID" value="MDT0594870.1"/>
    <property type="molecule type" value="Genomic_DNA"/>
</dbReference>
<dbReference type="SUPFAM" id="SSF51735">
    <property type="entry name" value="NAD(P)-binding Rossmann-fold domains"/>
    <property type="match status" value="1"/>
</dbReference>